<evidence type="ECO:0000313" key="2">
    <source>
        <dbReference type="EMBL" id="MFD2673042.1"/>
    </source>
</evidence>
<accession>A0ABW5RDK3</accession>
<sequence>MGEMEKVHVYLDDWRPCPEGFVLAKNAEECLLLLRECRVGILSLDHDLGAGELTGTDLVIQMIQERLFADVIYLHTSSLEGKRRMHDMLQASKPEHVVVFPYPIPNEVLNEFRPQ</sequence>
<dbReference type="Pfam" id="PF20274">
    <property type="entry name" value="cREC_REC"/>
    <property type="match status" value="1"/>
</dbReference>
<evidence type="ECO:0000313" key="3">
    <source>
        <dbReference type="Proteomes" id="UP001597497"/>
    </source>
</evidence>
<protein>
    <submittedName>
        <fullName evidence="2">Cyclic-phosphate processing receiver domain-containing protein</fullName>
    </submittedName>
</protein>
<gene>
    <name evidence="2" type="ORF">ACFSUC_15840</name>
</gene>
<evidence type="ECO:0000259" key="1">
    <source>
        <dbReference type="Pfam" id="PF20274"/>
    </source>
</evidence>
<dbReference type="EMBL" id="JBHUMM010000043">
    <property type="protein sequence ID" value="MFD2673042.1"/>
    <property type="molecule type" value="Genomic_DNA"/>
</dbReference>
<organism evidence="2 3">
    <name type="scientific">Marinicrinis sediminis</name>
    <dbReference type="NCBI Taxonomy" id="1652465"/>
    <lineage>
        <taxon>Bacteria</taxon>
        <taxon>Bacillati</taxon>
        <taxon>Bacillota</taxon>
        <taxon>Bacilli</taxon>
        <taxon>Bacillales</taxon>
        <taxon>Paenibacillaceae</taxon>
    </lineage>
</organism>
<dbReference type="InterPro" id="IPR046909">
    <property type="entry name" value="cREC_REC"/>
</dbReference>
<keyword evidence="3" id="KW-1185">Reference proteome</keyword>
<comment type="caution">
    <text evidence="2">The sequence shown here is derived from an EMBL/GenBank/DDBJ whole genome shotgun (WGS) entry which is preliminary data.</text>
</comment>
<proteinExistence type="predicted"/>
<dbReference type="Proteomes" id="UP001597497">
    <property type="component" value="Unassembled WGS sequence"/>
</dbReference>
<reference evidence="3" key="1">
    <citation type="journal article" date="2019" name="Int. J. Syst. Evol. Microbiol.">
        <title>The Global Catalogue of Microorganisms (GCM) 10K type strain sequencing project: providing services to taxonomists for standard genome sequencing and annotation.</title>
        <authorList>
            <consortium name="The Broad Institute Genomics Platform"/>
            <consortium name="The Broad Institute Genome Sequencing Center for Infectious Disease"/>
            <person name="Wu L."/>
            <person name="Ma J."/>
        </authorList>
    </citation>
    <scope>NUCLEOTIDE SEQUENCE [LARGE SCALE GENOMIC DNA]</scope>
    <source>
        <strain evidence="3">KCTC 33676</strain>
    </source>
</reference>
<feature type="domain" description="Cyclic-phosphate processing Receiver" evidence="1">
    <location>
        <begin position="8"/>
        <end position="90"/>
    </location>
</feature>
<dbReference type="RefSeq" id="WP_379930598.1">
    <property type="nucleotide sequence ID" value="NZ_JBHUMM010000043.1"/>
</dbReference>
<name>A0ABW5RDK3_9BACL</name>